<sequence length="922" mass="103160">MKIAWESENWPGAKIDPGITCLAWMHQPDLPGQGMLGIGNESGAVGITLTSEKPIKDDQQRYNFNLRGHHSTICMTAWNKPQCKLASCDSSGVIYVWVRNDDRWSVELVNDRGVKVRDLAWSPCGQSALICYEDNFVLVGSASGQRIWSHQFPQDDPNMQVNCGVWAAESREIILGFASGMFQVMFCDGGNITERRISDSPIEEMACSTERDGKWTLALLTEDGHLKMISAYDQVVPHSYECKERIRRIQWNTAGTQLAAISHKDEVLVFNVDAQLIHRERVPVPKGKELTAFTWVNEGKALMFAAGGHVAVGKLMEGDVIPTLFNLVKYALWQDLDATGRKVDSLKLPGWAKREIADHDHHVVRCRIPRPDDLCQFICTVHEARSYCTIRPLSRGSPSYVLCMEHMGGLVPLLVGRQVNRFLPQFYISLHHEATAGATTTTRQAHTTGRQIPIGSSAQVEDMSLISRSTTGRNSLWRKSKRQLRALMTRHVNAAVRPARVDTRLVHVTSNVWCTRFQVTSMAPRLLPPYLAQIIYKTSVLHLQPRQMTVELCNMGKKHRMQARTGAAAAAPQPEPSMHHDAEDEALLNEADDSDLTNLLYGAQIGSQNDTERDDGLTLEEQRFFDKVLTECASLRAAMEMAVPSTSSDYVNSKKSEGTTTHASTSFSEVASPSLSHAEIGSLATSAISWQEEVDSMEFIDGVDEETALLTARKKGLKKSEQPGTSKASKEALKKGAELMKRRKEIKKDQEEIRQLLDKLSRIAEQIGKRQLDFKKNRDRDSIRKMRSQVKELLRRVNEIEMKVDGADLRGEVKQLIQTIEEMKRALGEGARGKETHKLAADLLTLHNKAPIWNETNQVYQLDFGGRVTQESAKNFQIEVNSKQVLQFGRIEGGAYTLDFRAPFCGAQAFAVALASITQRLK</sequence>
<keyword evidence="6" id="KW-0175">Coiled coil</keyword>
<evidence type="ECO:0000256" key="7">
    <source>
        <dbReference type="SAM" id="MobiDB-lite"/>
    </source>
</evidence>
<dbReference type="SUPFAM" id="SSF54518">
    <property type="entry name" value="Tubby C-terminal domain-like"/>
    <property type="match status" value="1"/>
</dbReference>
<evidence type="ECO:0008006" key="12">
    <source>
        <dbReference type="Google" id="ProtNLM"/>
    </source>
</evidence>
<reference evidence="10" key="1">
    <citation type="submission" date="2023-06" db="EMBL/GenBank/DDBJ databases">
        <authorList>
            <person name="Delattre M."/>
        </authorList>
    </citation>
    <scope>NUCLEOTIDE SEQUENCE</scope>
    <source>
        <strain evidence="10">AF72</strain>
    </source>
</reference>
<comment type="subcellular location">
    <subcellularLocation>
        <location evidence="1">Cytoplasm</location>
    </subcellularLocation>
</comment>
<dbReference type="PANTHER" id="PTHR16517">
    <property type="entry name" value="TUBBY-RELATED"/>
    <property type="match status" value="1"/>
</dbReference>
<evidence type="ECO:0000256" key="4">
    <source>
        <dbReference type="ARBA" id="ARBA00022574"/>
    </source>
</evidence>
<keyword evidence="5" id="KW-0677">Repeat</keyword>
<feature type="coiled-coil region" evidence="6">
    <location>
        <begin position="739"/>
        <end position="826"/>
    </location>
</feature>
<keyword evidence="3" id="KW-0963">Cytoplasm</keyword>
<dbReference type="PANTHER" id="PTHR16517:SF2">
    <property type="entry name" value="TUBBY-RELATED PROTEIN 4"/>
    <property type="match status" value="1"/>
</dbReference>
<proteinExistence type="inferred from homology"/>
<feature type="region of interest" description="Disordered" evidence="7">
    <location>
        <begin position="714"/>
        <end position="733"/>
    </location>
</feature>
<evidence type="ECO:0000313" key="10">
    <source>
        <dbReference type="EMBL" id="CAJ0573812.1"/>
    </source>
</evidence>
<organism evidence="10 11">
    <name type="scientific">Mesorhabditis spiculigera</name>
    <dbReference type="NCBI Taxonomy" id="96644"/>
    <lineage>
        <taxon>Eukaryota</taxon>
        <taxon>Metazoa</taxon>
        <taxon>Ecdysozoa</taxon>
        <taxon>Nematoda</taxon>
        <taxon>Chromadorea</taxon>
        <taxon>Rhabditida</taxon>
        <taxon>Rhabditina</taxon>
        <taxon>Rhabditomorpha</taxon>
        <taxon>Rhabditoidea</taxon>
        <taxon>Rhabditidae</taxon>
        <taxon>Mesorhabditinae</taxon>
        <taxon>Mesorhabditis</taxon>
    </lineage>
</organism>
<dbReference type="InterPro" id="IPR001680">
    <property type="entry name" value="WD40_rpt"/>
</dbReference>
<name>A0AA36G5Q6_9BILA</name>
<feature type="compositionally biased region" description="Polar residues" evidence="7">
    <location>
        <begin position="658"/>
        <end position="667"/>
    </location>
</feature>
<dbReference type="Proteomes" id="UP001177023">
    <property type="component" value="Unassembled WGS sequence"/>
</dbReference>
<dbReference type="EMBL" id="CATQJA010002624">
    <property type="protein sequence ID" value="CAJ0573812.1"/>
    <property type="molecule type" value="Genomic_DNA"/>
</dbReference>
<feature type="domain" description="IFT121/TULP4 N-terminal" evidence="9">
    <location>
        <begin position="57"/>
        <end position="310"/>
    </location>
</feature>
<keyword evidence="11" id="KW-1185">Reference proteome</keyword>
<evidence type="ECO:0000256" key="1">
    <source>
        <dbReference type="ARBA" id="ARBA00004496"/>
    </source>
</evidence>
<dbReference type="Pfam" id="PF01167">
    <property type="entry name" value="Tub"/>
    <property type="match status" value="1"/>
</dbReference>
<comment type="caution">
    <text evidence="10">The sequence shown here is derived from an EMBL/GenBank/DDBJ whole genome shotgun (WGS) entry which is preliminary data.</text>
</comment>
<dbReference type="Pfam" id="PF24797">
    <property type="entry name" value="Beta-prop_WDR35_TULP_N"/>
    <property type="match status" value="1"/>
</dbReference>
<evidence type="ECO:0000313" key="11">
    <source>
        <dbReference type="Proteomes" id="UP001177023"/>
    </source>
</evidence>
<evidence type="ECO:0000256" key="2">
    <source>
        <dbReference type="ARBA" id="ARBA00007129"/>
    </source>
</evidence>
<dbReference type="SUPFAM" id="SSF50978">
    <property type="entry name" value="WD40 repeat-like"/>
    <property type="match status" value="1"/>
</dbReference>
<dbReference type="InterPro" id="IPR000007">
    <property type="entry name" value="Tubby_C"/>
</dbReference>
<comment type="similarity">
    <text evidence="2">Belongs to the TUB family.</text>
</comment>
<feature type="non-terminal residue" evidence="10">
    <location>
        <position position="922"/>
    </location>
</feature>
<feature type="region of interest" description="Disordered" evidence="7">
    <location>
        <begin position="646"/>
        <end position="667"/>
    </location>
</feature>
<dbReference type="InterPro" id="IPR015943">
    <property type="entry name" value="WD40/YVTN_repeat-like_dom_sf"/>
</dbReference>
<dbReference type="PRINTS" id="PR01573">
    <property type="entry name" value="SUPERTUBBY"/>
</dbReference>
<protein>
    <recommendedName>
        <fullName evidence="12">Tubby-related protein 4</fullName>
    </recommendedName>
</protein>
<evidence type="ECO:0000256" key="3">
    <source>
        <dbReference type="ARBA" id="ARBA00022490"/>
    </source>
</evidence>
<evidence type="ECO:0000256" key="6">
    <source>
        <dbReference type="SAM" id="Coils"/>
    </source>
</evidence>
<feature type="domain" description="Tubby C-terminal" evidence="8">
    <location>
        <begin position="763"/>
        <end position="917"/>
    </location>
</feature>
<dbReference type="Gene3D" id="3.20.90.10">
    <property type="entry name" value="Tubby Protein, Chain A"/>
    <property type="match status" value="1"/>
</dbReference>
<dbReference type="SMART" id="SM00320">
    <property type="entry name" value="WD40"/>
    <property type="match status" value="3"/>
</dbReference>
<dbReference type="InterPro" id="IPR056159">
    <property type="entry name" value="Beta-prop_IFT121_TULP_N"/>
</dbReference>
<dbReference type="InterPro" id="IPR025659">
    <property type="entry name" value="Tubby-like_C"/>
</dbReference>
<accession>A0AA36G5Q6</accession>
<evidence type="ECO:0000259" key="8">
    <source>
        <dbReference type="Pfam" id="PF01167"/>
    </source>
</evidence>
<keyword evidence="4" id="KW-0853">WD repeat</keyword>
<gene>
    <name evidence="10" type="ORF">MSPICULIGERA_LOCUS12158</name>
</gene>
<evidence type="ECO:0000259" key="9">
    <source>
        <dbReference type="Pfam" id="PF24797"/>
    </source>
</evidence>
<dbReference type="AlphaFoldDB" id="A0AA36G5Q6"/>
<dbReference type="Gene3D" id="2.130.10.10">
    <property type="entry name" value="YVTN repeat-like/Quinoprotein amine dehydrogenase"/>
    <property type="match status" value="1"/>
</dbReference>
<dbReference type="InterPro" id="IPR036322">
    <property type="entry name" value="WD40_repeat_dom_sf"/>
</dbReference>
<evidence type="ECO:0000256" key="5">
    <source>
        <dbReference type="ARBA" id="ARBA00022737"/>
    </source>
</evidence>
<dbReference type="GO" id="GO:0005737">
    <property type="term" value="C:cytoplasm"/>
    <property type="evidence" value="ECO:0007669"/>
    <property type="project" value="UniProtKB-SubCell"/>
</dbReference>